<dbReference type="RefSeq" id="WP_193737061.1">
    <property type="nucleotide sequence ID" value="NZ_CP063304.1"/>
</dbReference>
<evidence type="ECO:0000313" key="19">
    <source>
        <dbReference type="EMBL" id="QOV20747.1"/>
    </source>
</evidence>
<protein>
    <recommendedName>
        <fullName evidence="13">Cytosol non-specific dipeptidase</fullName>
        <ecNumber evidence="10">3.4.13.18</ecNumber>
    </recommendedName>
    <alternativeName>
        <fullName evidence="16">Aminoacyl-histidine dipeptidase</fullName>
    </alternativeName>
    <alternativeName>
        <fullName evidence="15">Beta-alanyl-histidine dipeptidase</fullName>
    </alternativeName>
    <alternativeName>
        <fullName evidence="14">Carnosinase</fullName>
    </alternativeName>
    <alternativeName>
        <fullName evidence="11">Peptidase D</fullName>
    </alternativeName>
    <alternativeName>
        <fullName evidence="17">Xaa-His dipeptidase</fullName>
    </alternativeName>
</protein>
<dbReference type="Gene3D" id="3.40.630.10">
    <property type="entry name" value="Zn peptidases"/>
    <property type="match status" value="2"/>
</dbReference>
<dbReference type="GO" id="GO:0046872">
    <property type="term" value="F:metal ion binding"/>
    <property type="evidence" value="ECO:0007669"/>
    <property type="project" value="UniProtKB-KW"/>
</dbReference>
<keyword evidence="6" id="KW-0862">Zinc</keyword>
<evidence type="ECO:0000256" key="16">
    <source>
        <dbReference type="ARBA" id="ARBA00077688"/>
    </source>
</evidence>
<comment type="cofactor">
    <cofactor evidence="2">
        <name>Zn(2+)</name>
        <dbReference type="ChEBI" id="CHEBI:29105"/>
    </cofactor>
</comment>
<evidence type="ECO:0000256" key="15">
    <source>
        <dbReference type="ARBA" id="ARBA00076004"/>
    </source>
</evidence>
<evidence type="ECO:0000256" key="5">
    <source>
        <dbReference type="ARBA" id="ARBA00022801"/>
    </source>
</evidence>
<dbReference type="NCBIfam" id="TIGR01893">
    <property type="entry name" value="aa-his-dipept"/>
    <property type="match status" value="1"/>
</dbReference>
<accession>A0A7M2RMG0</accession>
<evidence type="ECO:0000256" key="17">
    <source>
        <dbReference type="ARBA" id="ARBA00078074"/>
    </source>
</evidence>
<dbReference type="GO" id="GO:0006508">
    <property type="term" value="P:proteolysis"/>
    <property type="evidence" value="ECO:0007669"/>
    <property type="project" value="UniProtKB-KW"/>
</dbReference>
<organism evidence="19 20">
    <name type="scientific">Blautia liquoris</name>
    <dbReference type="NCBI Taxonomy" id="2779518"/>
    <lineage>
        <taxon>Bacteria</taxon>
        <taxon>Bacillati</taxon>
        <taxon>Bacillota</taxon>
        <taxon>Clostridia</taxon>
        <taxon>Lachnospirales</taxon>
        <taxon>Lachnospiraceae</taxon>
        <taxon>Blautia</taxon>
    </lineage>
</organism>
<evidence type="ECO:0000256" key="8">
    <source>
        <dbReference type="ARBA" id="ARBA00023285"/>
    </source>
</evidence>
<reference evidence="19 20" key="1">
    <citation type="submission" date="2020-10" db="EMBL/GenBank/DDBJ databases">
        <title>Blautia liquoris sp.nov., isolated from the mud in a fermentation cellar used for the production of Chinese strong-flavoured liquor.</title>
        <authorList>
            <person name="Lu L."/>
        </authorList>
    </citation>
    <scope>NUCLEOTIDE SEQUENCE [LARGE SCALE GENOMIC DNA]</scope>
    <source>
        <strain evidence="19 20">LZLJ-3</strain>
    </source>
</reference>
<evidence type="ECO:0000256" key="3">
    <source>
        <dbReference type="ARBA" id="ARBA00022670"/>
    </source>
</evidence>
<gene>
    <name evidence="19" type="ORF">INP51_07470</name>
</gene>
<keyword evidence="20" id="KW-1185">Reference proteome</keyword>
<dbReference type="GO" id="GO:0005829">
    <property type="term" value="C:cytosol"/>
    <property type="evidence" value="ECO:0007669"/>
    <property type="project" value="TreeGrafter"/>
</dbReference>
<dbReference type="SUPFAM" id="SSF53187">
    <property type="entry name" value="Zn-dependent exopeptidases"/>
    <property type="match status" value="1"/>
</dbReference>
<keyword evidence="4" id="KW-0479">Metal-binding</keyword>
<evidence type="ECO:0000256" key="1">
    <source>
        <dbReference type="ARBA" id="ARBA00001941"/>
    </source>
</evidence>
<evidence type="ECO:0000256" key="10">
    <source>
        <dbReference type="ARBA" id="ARBA00038976"/>
    </source>
</evidence>
<evidence type="ECO:0000256" key="9">
    <source>
        <dbReference type="ARBA" id="ARBA00036421"/>
    </source>
</evidence>
<evidence type="ECO:0000313" key="20">
    <source>
        <dbReference type="Proteomes" id="UP000593601"/>
    </source>
</evidence>
<keyword evidence="5" id="KW-0378">Hydrolase</keyword>
<dbReference type="Pfam" id="PF01546">
    <property type="entry name" value="Peptidase_M20"/>
    <property type="match status" value="1"/>
</dbReference>
<feature type="domain" description="Peptidase M20 dimerisation" evidence="18">
    <location>
        <begin position="208"/>
        <end position="292"/>
    </location>
</feature>
<evidence type="ECO:0000256" key="6">
    <source>
        <dbReference type="ARBA" id="ARBA00022833"/>
    </source>
</evidence>
<dbReference type="PRINTS" id="PR00934">
    <property type="entry name" value="XHISDIPTASE"/>
</dbReference>
<comment type="cofactor">
    <cofactor evidence="1">
        <name>Co(2+)</name>
        <dbReference type="ChEBI" id="CHEBI:48828"/>
    </cofactor>
</comment>
<dbReference type="FunFam" id="3.40.630.10:FF:000015">
    <property type="entry name" value="Aminoacyl-histidine dipeptidase PepD"/>
    <property type="match status" value="1"/>
</dbReference>
<dbReference type="InterPro" id="IPR011650">
    <property type="entry name" value="Peptidase_M20_dimer"/>
</dbReference>
<evidence type="ECO:0000256" key="11">
    <source>
        <dbReference type="ARBA" id="ARBA00044252"/>
    </source>
</evidence>
<keyword evidence="3" id="KW-0645">Protease</keyword>
<evidence type="ECO:0000256" key="13">
    <source>
        <dbReference type="ARBA" id="ARBA00071271"/>
    </source>
</evidence>
<comment type="catalytic activity">
    <reaction evidence="9">
        <text>Hydrolysis of dipeptides, preferentially hydrophobic dipeptides including prolyl amino acids.</text>
        <dbReference type="EC" id="3.4.13.18"/>
    </reaction>
</comment>
<evidence type="ECO:0000256" key="7">
    <source>
        <dbReference type="ARBA" id="ARBA00023049"/>
    </source>
</evidence>
<dbReference type="PANTHER" id="PTHR43501:SF1">
    <property type="entry name" value="CYTOSOL NON-SPECIFIC DIPEPTIDASE"/>
    <property type="match status" value="1"/>
</dbReference>
<dbReference type="FunFam" id="3.40.630.10:FF:000018">
    <property type="entry name" value="Aminoacyl-histidine dipeptidase PepD"/>
    <property type="match status" value="1"/>
</dbReference>
<comment type="similarity">
    <text evidence="12">Belongs to the peptidase M20C family.</text>
</comment>
<dbReference type="EMBL" id="CP063304">
    <property type="protein sequence ID" value="QOV20747.1"/>
    <property type="molecule type" value="Genomic_DNA"/>
</dbReference>
<keyword evidence="8" id="KW-0170">Cobalt</keyword>
<dbReference type="EC" id="3.4.13.18" evidence="10"/>
<dbReference type="CDD" id="cd03890">
    <property type="entry name" value="M20_pepD"/>
    <property type="match status" value="1"/>
</dbReference>
<dbReference type="KEGG" id="bliq:INP51_07470"/>
<evidence type="ECO:0000256" key="14">
    <source>
        <dbReference type="ARBA" id="ARBA00075285"/>
    </source>
</evidence>
<sequence>MSILEGLKPKRVFHYFEKITQIPHGSENTKQISDYLVDFAATHGLSYIQDESNNVIIRKEASAGYEHSIGVILQGHCDMVCEKTAGSDHDFKHDPLKLEVDGDFISAKDTTLGGDDGIAVAYMLAILEDDSISHPPLECVFTTDEEIGLLGANALDASLLKGKRMINLDSEEEGSIWTSCAGGMRSDCEIPVIREKVHGTSYEVVIDGLLGGHSGSEIDKNRANSNILLGRFLFGLSQRMNYSLIEAEGGSKDNAIPRISSAMLLIDEKESELLNSFASQLELQLKKEYENTDDGICITLSKGKEADYHALSQISREKLTFYLMNVPNGIQKMSGSIEGLVETSCNLGIFHMFKEDDNLLGSLSVRSSVESAKDALSDRLCYLTEFLGGTYSTRGSYPAWEYREDSLLRDIMVKVYEDMYQKKPQVVAIHAGLECGLFYGRIDGLDCTSIGPDLTDVHTTEEKMSISSAARVYEYLLNVLKELK</sequence>
<dbReference type="InterPro" id="IPR002933">
    <property type="entry name" value="Peptidase_M20"/>
</dbReference>
<dbReference type="Proteomes" id="UP000593601">
    <property type="component" value="Chromosome"/>
</dbReference>
<dbReference type="GO" id="GO:0070573">
    <property type="term" value="F:metallodipeptidase activity"/>
    <property type="evidence" value="ECO:0007669"/>
    <property type="project" value="TreeGrafter"/>
</dbReference>
<proteinExistence type="inferred from homology"/>
<evidence type="ECO:0000256" key="2">
    <source>
        <dbReference type="ARBA" id="ARBA00001947"/>
    </source>
</evidence>
<dbReference type="PANTHER" id="PTHR43501">
    <property type="entry name" value="CYTOSOL NON-SPECIFIC DIPEPTIDASE"/>
    <property type="match status" value="1"/>
</dbReference>
<evidence type="ECO:0000256" key="12">
    <source>
        <dbReference type="ARBA" id="ARBA00061423"/>
    </source>
</evidence>
<evidence type="ECO:0000259" key="18">
    <source>
        <dbReference type="Pfam" id="PF07687"/>
    </source>
</evidence>
<dbReference type="AlphaFoldDB" id="A0A7M2RMG0"/>
<evidence type="ECO:0000256" key="4">
    <source>
        <dbReference type="ARBA" id="ARBA00022723"/>
    </source>
</evidence>
<dbReference type="PIRSF" id="PIRSF016599">
    <property type="entry name" value="Xaa-His_dipept"/>
    <property type="match status" value="1"/>
</dbReference>
<dbReference type="InterPro" id="IPR001160">
    <property type="entry name" value="Peptidase_M20C"/>
</dbReference>
<dbReference type="Pfam" id="PF07687">
    <property type="entry name" value="M20_dimer"/>
    <property type="match status" value="1"/>
</dbReference>
<keyword evidence="7" id="KW-0482">Metalloprotease</keyword>
<name>A0A7M2RMG0_9FIRM</name>